<feature type="compositionally biased region" description="Gly residues" evidence="1">
    <location>
        <begin position="38"/>
        <end position="49"/>
    </location>
</feature>
<gene>
    <name evidence="2" type="ORF">E2C01_002540</name>
</gene>
<protein>
    <submittedName>
        <fullName evidence="2">Uncharacterized protein</fullName>
    </submittedName>
</protein>
<evidence type="ECO:0000256" key="1">
    <source>
        <dbReference type="SAM" id="MobiDB-lite"/>
    </source>
</evidence>
<keyword evidence="3" id="KW-1185">Reference proteome</keyword>
<dbReference type="AlphaFoldDB" id="A0A5B7CKM8"/>
<accession>A0A5B7CKM8</accession>
<sequence length="168" mass="17970">MREVSRRYKLRQEWLPPPSPSARLPAIIGEASAISVGPLGGGGGGGGRAARGDRRTTAGVTTAPASLPPLTEGPQVDAKWSSGRLQHHQQDRKSWAKSPRGGFMNGCKCGVWRRGRRAAAAATVVVWRRRRQHTTKVAFTLPHFGVAGSFNAAITGLRKLAPCTSIKK</sequence>
<reference evidence="2 3" key="1">
    <citation type="submission" date="2019-05" db="EMBL/GenBank/DDBJ databases">
        <title>Another draft genome of Portunus trituberculatus and its Hox gene families provides insights of decapod evolution.</title>
        <authorList>
            <person name="Jeong J.-H."/>
            <person name="Song I."/>
            <person name="Kim S."/>
            <person name="Choi T."/>
            <person name="Kim D."/>
            <person name="Ryu S."/>
            <person name="Kim W."/>
        </authorList>
    </citation>
    <scope>NUCLEOTIDE SEQUENCE [LARGE SCALE GENOMIC DNA]</scope>
    <source>
        <tissue evidence="2">Muscle</tissue>
    </source>
</reference>
<organism evidence="2 3">
    <name type="scientific">Portunus trituberculatus</name>
    <name type="common">Swimming crab</name>
    <name type="synonym">Neptunus trituberculatus</name>
    <dbReference type="NCBI Taxonomy" id="210409"/>
    <lineage>
        <taxon>Eukaryota</taxon>
        <taxon>Metazoa</taxon>
        <taxon>Ecdysozoa</taxon>
        <taxon>Arthropoda</taxon>
        <taxon>Crustacea</taxon>
        <taxon>Multicrustacea</taxon>
        <taxon>Malacostraca</taxon>
        <taxon>Eumalacostraca</taxon>
        <taxon>Eucarida</taxon>
        <taxon>Decapoda</taxon>
        <taxon>Pleocyemata</taxon>
        <taxon>Brachyura</taxon>
        <taxon>Eubrachyura</taxon>
        <taxon>Portunoidea</taxon>
        <taxon>Portunidae</taxon>
        <taxon>Portuninae</taxon>
        <taxon>Portunus</taxon>
    </lineage>
</organism>
<dbReference type="EMBL" id="VSRR010000093">
    <property type="protein sequence ID" value="MPC09920.1"/>
    <property type="molecule type" value="Genomic_DNA"/>
</dbReference>
<name>A0A5B7CKM8_PORTR</name>
<evidence type="ECO:0000313" key="2">
    <source>
        <dbReference type="EMBL" id="MPC09920.1"/>
    </source>
</evidence>
<comment type="caution">
    <text evidence="2">The sequence shown here is derived from an EMBL/GenBank/DDBJ whole genome shotgun (WGS) entry which is preliminary data.</text>
</comment>
<dbReference type="Proteomes" id="UP000324222">
    <property type="component" value="Unassembled WGS sequence"/>
</dbReference>
<proteinExistence type="predicted"/>
<feature type="region of interest" description="Disordered" evidence="1">
    <location>
        <begin position="38"/>
        <end position="99"/>
    </location>
</feature>
<evidence type="ECO:0000313" key="3">
    <source>
        <dbReference type="Proteomes" id="UP000324222"/>
    </source>
</evidence>